<name>D5AB49_PICSI</name>
<reference evidence="1" key="1">
    <citation type="submission" date="2010-04" db="EMBL/GenBank/DDBJ databases">
        <authorList>
            <person name="Reid K.E."/>
            <person name="Liao N."/>
            <person name="Chan S."/>
            <person name="Docking R."/>
            <person name="Taylor G."/>
            <person name="Moore R."/>
            <person name="Mayo M."/>
            <person name="Munro S."/>
            <person name="King J."/>
            <person name="Yanchuk A."/>
            <person name="Holt R."/>
            <person name="Jones S."/>
            <person name="Marra M."/>
            <person name="Ritland C.E."/>
            <person name="Ritland K."/>
            <person name="Bohlmann J."/>
        </authorList>
    </citation>
    <scope>NUCLEOTIDE SEQUENCE</scope>
    <source>
        <tissue evidence="1">Bud</tissue>
    </source>
</reference>
<organism evidence="1">
    <name type="scientific">Picea sitchensis</name>
    <name type="common">Sitka spruce</name>
    <name type="synonym">Pinus sitchensis</name>
    <dbReference type="NCBI Taxonomy" id="3332"/>
    <lineage>
        <taxon>Eukaryota</taxon>
        <taxon>Viridiplantae</taxon>
        <taxon>Streptophyta</taxon>
        <taxon>Embryophyta</taxon>
        <taxon>Tracheophyta</taxon>
        <taxon>Spermatophyta</taxon>
        <taxon>Pinopsida</taxon>
        <taxon>Pinidae</taxon>
        <taxon>Conifers I</taxon>
        <taxon>Pinales</taxon>
        <taxon>Pinaceae</taxon>
        <taxon>Picea</taxon>
    </lineage>
</organism>
<protein>
    <submittedName>
        <fullName evidence="1">Uncharacterized protein</fullName>
    </submittedName>
</protein>
<dbReference type="AlphaFoldDB" id="D5AB49"/>
<proteinExistence type="evidence at transcript level"/>
<sequence>MASTGQLQLIRGDLGIDTCVFLYKNKVTTPLPGYFRHVTKSLLWNMLVTSR</sequence>
<dbReference type="EMBL" id="BT123448">
    <property type="protein sequence ID" value="ADE76768.1"/>
    <property type="molecule type" value="mRNA"/>
</dbReference>
<evidence type="ECO:0000313" key="1">
    <source>
        <dbReference type="EMBL" id="ADE76768.1"/>
    </source>
</evidence>
<accession>D5AB49</accession>